<dbReference type="Proteomes" id="UP000001680">
    <property type="component" value="Chromosome 2"/>
</dbReference>
<dbReference type="AlphaFoldDB" id="B1YY50"/>
<evidence type="ECO:0000313" key="1">
    <source>
        <dbReference type="EMBL" id="ACB65656.1"/>
    </source>
</evidence>
<dbReference type="HOGENOM" id="CLU_2092148_0_0_4"/>
<name>B1YY50_BURA4</name>
<sequence length="116" mass="13133">MTKFNRSRVEDGEYNFVAGVGLINASRLLFWDGEKNCFRMPGIDPVTGMRDENFEQAWQRFDPHFGRVVFWNTFSNGAEYLIKGLFLAHDLGGSRKLNTAAMTLQPSPEQLSNLAA</sequence>
<gene>
    <name evidence="1" type="ordered locus">BamMC406_3183</name>
</gene>
<accession>B1YY50</accession>
<protein>
    <submittedName>
        <fullName evidence="1">Uncharacterized protein</fullName>
    </submittedName>
</protein>
<dbReference type="EMBL" id="CP001026">
    <property type="protein sequence ID" value="ACB65656.1"/>
    <property type="molecule type" value="Genomic_DNA"/>
</dbReference>
<dbReference type="KEGG" id="bac:BamMC406_3183"/>
<dbReference type="OrthoDB" id="10013817at2"/>
<organism evidence="1 2">
    <name type="scientific">Burkholderia ambifaria (strain MC40-6)</name>
    <dbReference type="NCBI Taxonomy" id="398577"/>
    <lineage>
        <taxon>Bacteria</taxon>
        <taxon>Pseudomonadati</taxon>
        <taxon>Pseudomonadota</taxon>
        <taxon>Betaproteobacteria</taxon>
        <taxon>Burkholderiales</taxon>
        <taxon>Burkholderiaceae</taxon>
        <taxon>Burkholderia</taxon>
        <taxon>Burkholderia cepacia complex</taxon>
    </lineage>
</organism>
<proteinExistence type="predicted"/>
<evidence type="ECO:0000313" key="2">
    <source>
        <dbReference type="Proteomes" id="UP000001680"/>
    </source>
</evidence>
<dbReference type="RefSeq" id="WP_012365098.1">
    <property type="nucleotide sequence ID" value="NC_010552.1"/>
</dbReference>
<reference evidence="2" key="1">
    <citation type="submission" date="2008-04" db="EMBL/GenBank/DDBJ databases">
        <title>Complete sequence of chromosome 2 of Burkholderia ambifaria MC40-6.</title>
        <authorList>
            <person name="Copeland A."/>
            <person name="Lucas S."/>
            <person name="Lapidus A."/>
            <person name="Glavina del Rio T."/>
            <person name="Dalin E."/>
            <person name="Tice H."/>
            <person name="Pitluck S."/>
            <person name="Chain P."/>
            <person name="Malfatti S."/>
            <person name="Shin M."/>
            <person name="Vergez L."/>
            <person name="Lang D."/>
            <person name="Schmutz J."/>
            <person name="Larimer F."/>
            <person name="Land M."/>
            <person name="Hauser L."/>
            <person name="Kyrpides N."/>
            <person name="Lykidis A."/>
            <person name="Ramette A."/>
            <person name="Konstantinidis K."/>
            <person name="Tiedje J."/>
            <person name="Richardson P."/>
        </authorList>
    </citation>
    <scope>NUCLEOTIDE SEQUENCE [LARGE SCALE GENOMIC DNA]</scope>
    <source>
        <strain evidence="2">MC40-6</strain>
    </source>
</reference>